<dbReference type="Pfam" id="PF02597">
    <property type="entry name" value="ThiS"/>
    <property type="match status" value="1"/>
</dbReference>
<dbReference type="InterPro" id="IPR052045">
    <property type="entry name" value="Sulfur_Carrier/Prot_Modifier"/>
</dbReference>
<dbReference type="InterPro" id="IPR012675">
    <property type="entry name" value="Beta-grasp_dom_sf"/>
</dbReference>
<dbReference type="SUPFAM" id="SSF54285">
    <property type="entry name" value="MoaD/ThiS"/>
    <property type="match status" value="1"/>
</dbReference>
<proteinExistence type="predicted"/>
<accession>A0ABR6YA06</accession>
<dbReference type="InterPro" id="IPR016155">
    <property type="entry name" value="Mopterin_synth/thiamin_S_b"/>
</dbReference>
<dbReference type="InterPro" id="IPR003749">
    <property type="entry name" value="ThiS/MoaD-like"/>
</dbReference>
<gene>
    <name evidence="1" type="ORF">H8K55_07555</name>
</gene>
<organism evidence="1 2">
    <name type="scientific">Undibacterium flavidum</name>
    <dbReference type="NCBI Taxonomy" id="2762297"/>
    <lineage>
        <taxon>Bacteria</taxon>
        <taxon>Pseudomonadati</taxon>
        <taxon>Pseudomonadota</taxon>
        <taxon>Betaproteobacteria</taxon>
        <taxon>Burkholderiales</taxon>
        <taxon>Oxalobacteraceae</taxon>
        <taxon>Undibacterium</taxon>
    </lineage>
</organism>
<dbReference type="Gene3D" id="3.10.20.30">
    <property type="match status" value="1"/>
</dbReference>
<evidence type="ECO:0000313" key="2">
    <source>
        <dbReference type="Proteomes" id="UP000624279"/>
    </source>
</evidence>
<protein>
    <submittedName>
        <fullName evidence="1">MoaD/ThiS family protein</fullName>
    </submittedName>
</protein>
<dbReference type="PANTHER" id="PTHR38031:SF1">
    <property type="entry name" value="SULFUR CARRIER PROTEIN CYSO"/>
    <property type="match status" value="1"/>
</dbReference>
<comment type="caution">
    <text evidence="1">The sequence shown here is derived from an EMBL/GenBank/DDBJ whole genome shotgun (WGS) entry which is preliminary data.</text>
</comment>
<reference evidence="1 2" key="1">
    <citation type="submission" date="2020-08" db="EMBL/GenBank/DDBJ databases">
        <title>Novel species isolated from subtropical streams in China.</title>
        <authorList>
            <person name="Lu H."/>
        </authorList>
    </citation>
    <scope>NUCLEOTIDE SEQUENCE [LARGE SCALE GENOMIC DNA]</scope>
    <source>
        <strain evidence="1 2">LX15W</strain>
    </source>
</reference>
<dbReference type="Proteomes" id="UP000624279">
    <property type="component" value="Unassembled WGS sequence"/>
</dbReference>
<dbReference type="EMBL" id="JACOGA010000006">
    <property type="protein sequence ID" value="MBC3873436.1"/>
    <property type="molecule type" value="Genomic_DNA"/>
</dbReference>
<evidence type="ECO:0000313" key="1">
    <source>
        <dbReference type="EMBL" id="MBC3873436.1"/>
    </source>
</evidence>
<sequence length="93" mass="10205">MKTVHINLPVPLRKFAKGIAQISIQAETVLDAILQLNQLDPSMSERLLEADHSAPKKYINMYVNGQNIRQTGGLKTALGEQSRLEIMTAFAGG</sequence>
<dbReference type="RefSeq" id="WP_186941476.1">
    <property type="nucleotide sequence ID" value="NZ_JACOGA010000006.1"/>
</dbReference>
<name>A0ABR6YA06_9BURK</name>
<keyword evidence="2" id="KW-1185">Reference proteome</keyword>
<dbReference type="PANTHER" id="PTHR38031">
    <property type="entry name" value="SULFUR CARRIER PROTEIN SLR0821-RELATED"/>
    <property type="match status" value="1"/>
</dbReference>